<comment type="caution">
    <text evidence="2">The sequence shown here is derived from an EMBL/GenBank/DDBJ whole genome shotgun (WGS) entry which is preliminary data.</text>
</comment>
<organism evidence="2 3">
    <name type="scientific">Eiseniibacteriota bacterium</name>
    <dbReference type="NCBI Taxonomy" id="2212470"/>
    <lineage>
        <taxon>Bacteria</taxon>
        <taxon>Candidatus Eiseniibacteriota</taxon>
    </lineage>
</organism>
<feature type="region of interest" description="Disordered" evidence="1">
    <location>
        <begin position="91"/>
        <end position="110"/>
    </location>
</feature>
<accession>A0A538SSK7</accession>
<evidence type="ECO:0000313" key="2">
    <source>
        <dbReference type="EMBL" id="TMQ54321.1"/>
    </source>
</evidence>
<dbReference type="InterPro" id="IPR014995">
    <property type="entry name" value="DUF1844"/>
</dbReference>
<proteinExistence type="predicted"/>
<name>A0A538SSK7_UNCEI</name>
<reference evidence="2 3" key="1">
    <citation type="journal article" date="2019" name="Nat. Microbiol.">
        <title>Mediterranean grassland soil C-N compound turnover is dependent on rainfall and depth, and is mediated by genomically divergent microorganisms.</title>
        <authorList>
            <person name="Diamond S."/>
            <person name="Andeer P.F."/>
            <person name="Li Z."/>
            <person name="Crits-Christoph A."/>
            <person name="Burstein D."/>
            <person name="Anantharaman K."/>
            <person name="Lane K.R."/>
            <person name="Thomas B.C."/>
            <person name="Pan C."/>
            <person name="Northen T.R."/>
            <person name="Banfield J.F."/>
        </authorList>
    </citation>
    <scope>NUCLEOTIDE SEQUENCE [LARGE SCALE GENOMIC DNA]</scope>
    <source>
        <strain evidence="2">WS_3</strain>
    </source>
</reference>
<evidence type="ECO:0000313" key="3">
    <source>
        <dbReference type="Proteomes" id="UP000320184"/>
    </source>
</evidence>
<sequence>MTEGAPSRQAALFLHLVLGLQQSGMMALGKLMNPLTRKVESNLEMARDTIDTLAALEARTKGNLEPDEERVLRQVLTELRLNYVDELKKSGAAAAARPGGSKEPAGDKSD</sequence>
<protein>
    <submittedName>
        <fullName evidence="2">DUF1844 domain-containing protein</fullName>
    </submittedName>
</protein>
<evidence type="ECO:0000256" key="1">
    <source>
        <dbReference type="SAM" id="MobiDB-lite"/>
    </source>
</evidence>
<gene>
    <name evidence="2" type="ORF">E6K73_00120</name>
</gene>
<dbReference type="Proteomes" id="UP000320184">
    <property type="component" value="Unassembled WGS sequence"/>
</dbReference>
<dbReference type="EMBL" id="VBOT01000001">
    <property type="protein sequence ID" value="TMQ54321.1"/>
    <property type="molecule type" value="Genomic_DNA"/>
</dbReference>
<dbReference type="Pfam" id="PF08899">
    <property type="entry name" value="DUF1844"/>
    <property type="match status" value="1"/>
</dbReference>
<dbReference type="AlphaFoldDB" id="A0A538SSK7"/>